<dbReference type="Proteomes" id="UP000182491">
    <property type="component" value="Unassembled WGS sequence"/>
</dbReference>
<evidence type="ECO:0000313" key="3">
    <source>
        <dbReference type="Proteomes" id="UP000182491"/>
    </source>
</evidence>
<dbReference type="Pfam" id="PF00882">
    <property type="entry name" value="Zn_dep_PLPC"/>
    <property type="match status" value="1"/>
</dbReference>
<dbReference type="RefSeq" id="WP_244888623.1">
    <property type="nucleotide sequence ID" value="NZ_CP014766.1"/>
</dbReference>
<feature type="domain" description="Phospholipase C/D" evidence="1">
    <location>
        <begin position="34"/>
        <end position="215"/>
    </location>
</feature>
<organism evidence="2 3">
    <name type="scientific">Pontibacter akesuensis</name>
    <dbReference type="NCBI Taxonomy" id="388950"/>
    <lineage>
        <taxon>Bacteria</taxon>
        <taxon>Pseudomonadati</taxon>
        <taxon>Bacteroidota</taxon>
        <taxon>Cytophagia</taxon>
        <taxon>Cytophagales</taxon>
        <taxon>Hymenobacteraceae</taxon>
        <taxon>Pontibacter</taxon>
    </lineage>
</organism>
<dbReference type="InterPro" id="IPR029002">
    <property type="entry name" value="PLPC/GPLD1"/>
</dbReference>
<dbReference type="EMBL" id="FPCA01000002">
    <property type="protein sequence ID" value="SFU71938.1"/>
    <property type="molecule type" value="Genomic_DNA"/>
</dbReference>
<sequence length="420" mass="47251">MMSIRRTHRWLTCFFLLALYLLPLKQAKAYGVLTHQAVVDAAWDKDLVPLLLHRFPEATEEQLQQAHAYAYGGSIIQDMGYFPFGNTFFTDLTHYVRSGDFVENLIGASLTLDEYAFALGALAHYNADIHGHPIGTNEAVAMVYPKVKEEFGSPVTYADDPVSHVKMEFGFDVLQVAQGNYAPEAYKKFIGFEVAPEVLEKAFVKTYGLELKDVFTSLPMAVGSYRYTIKNILPELTKAAWKAKQKDINAARPGATQREFQFRMSRASYHQQWGNCYEKPHIFARATAYIMKVLPKLGPLKPLAFVPPTPEAEEVFMQSFNTTVREYTHMLQQLRSGKARSLPNLQLDTGKPTVPGAYAPADEAYAKLLEELGKTDFKRVAPDLQKNILHFFGSAKATEMEADEQEEHAAALARLKALHQ</sequence>
<dbReference type="STRING" id="388950.GCA_001611675_01352"/>
<evidence type="ECO:0000313" key="2">
    <source>
        <dbReference type="EMBL" id="SFU71938.1"/>
    </source>
</evidence>
<proteinExistence type="predicted"/>
<reference evidence="3" key="1">
    <citation type="submission" date="2016-10" db="EMBL/GenBank/DDBJ databases">
        <authorList>
            <person name="Varghese N."/>
        </authorList>
    </citation>
    <scope>NUCLEOTIDE SEQUENCE [LARGE SCALE GENOMIC DNA]</scope>
    <source>
        <strain evidence="3">DSM 18820</strain>
    </source>
</reference>
<keyword evidence="3" id="KW-1185">Reference proteome</keyword>
<evidence type="ECO:0000259" key="1">
    <source>
        <dbReference type="Pfam" id="PF00882"/>
    </source>
</evidence>
<protein>
    <submittedName>
        <fullName evidence="2">Zinc dependent phospholipase C</fullName>
    </submittedName>
</protein>
<accession>A0A1I7IG85</accession>
<dbReference type="AlphaFoldDB" id="A0A1I7IG85"/>
<gene>
    <name evidence="2" type="ORF">SAMN04487941_2190</name>
</gene>
<name>A0A1I7IG85_9BACT</name>